<dbReference type="OrthoDB" id="9806130at2"/>
<dbReference type="InterPro" id="IPR003661">
    <property type="entry name" value="HisK_dim/P_dom"/>
</dbReference>
<dbReference type="CDD" id="cd00082">
    <property type="entry name" value="HisKA"/>
    <property type="match status" value="1"/>
</dbReference>
<dbReference type="InterPro" id="IPR000014">
    <property type="entry name" value="PAS"/>
</dbReference>
<dbReference type="InterPro" id="IPR003594">
    <property type="entry name" value="HATPase_dom"/>
</dbReference>
<dbReference type="InterPro" id="IPR035965">
    <property type="entry name" value="PAS-like_dom_sf"/>
</dbReference>
<dbReference type="RefSeq" id="WP_092545260.1">
    <property type="nucleotide sequence ID" value="NZ_BOMJ01000001.1"/>
</dbReference>
<dbReference type="InterPro" id="IPR005467">
    <property type="entry name" value="His_kinase_dom"/>
</dbReference>
<evidence type="ECO:0000256" key="4">
    <source>
        <dbReference type="ARBA" id="ARBA00012438"/>
    </source>
</evidence>
<dbReference type="PANTHER" id="PTHR42878:SF7">
    <property type="entry name" value="SENSOR HISTIDINE KINASE GLRK"/>
    <property type="match status" value="1"/>
</dbReference>
<evidence type="ECO:0000256" key="1">
    <source>
        <dbReference type="ARBA" id="ARBA00000085"/>
    </source>
</evidence>
<evidence type="ECO:0000256" key="2">
    <source>
        <dbReference type="ARBA" id="ARBA00004141"/>
    </source>
</evidence>
<feature type="domain" description="Histidine kinase" evidence="15">
    <location>
        <begin position="164"/>
        <end position="383"/>
    </location>
</feature>
<dbReference type="SMART" id="SM00091">
    <property type="entry name" value="PAS"/>
    <property type="match status" value="1"/>
</dbReference>
<keyword evidence="12" id="KW-0902">Two-component regulatory system</keyword>
<evidence type="ECO:0000256" key="5">
    <source>
        <dbReference type="ARBA" id="ARBA00022553"/>
    </source>
</evidence>
<keyword evidence="11" id="KW-1133">Transmembrane helix</keyword>
<dbReference type="PROSITE" id="PS50109">
    <property type="entry name" value="HIS_KIN"/>
    <property type="match status" value="1"/>
</dbReference>
<keyword evidence="5" id="KW-0597">Phosphoprotein</keyword>
<evidence type="ECO:0000256" key="8">
    <source>
        <dbReference type="ARBA" id="ARBA00022741"/>
    </source>
</evidence>
<keyword evidence="13" id="KW-0472">Membrane</keyword>
<dbReference type="Gene3D" id="1.10.287.130">
    <property type="match status" value="1"/>
</dbReference>
<keyword evidence="10" id="KW-0067">ATP-binding</keyword>
<gene>
    <name evidence="17" type="ORF">SAMN04489716_3068</name>
</gene>
<dbReference type="InterPro" id="IPR013656">
    <property type="entry name" value="PAS_4"/>
</dbReference>
<evidence type="ECO:0000256" key="13">
    <source>
        <dbReference type="ARBA" id="ARBA00023136"/>
    </source>
</evidence>
<dbReference type="PRINTS" id="PR00344">
    <property type="entry name" value="BCTRLSENSOR"/>
</dbReference>
<dbReference type="Gene3D" id="3.30.565.10">
    <property type="entry name" value="Histidine kinase-like ATPase, C-terminal domain"/>
    <property type="match status" value="1"/>
</dbReference>
<keyword evidence="7" id="KW-0812">Transmembrane</keyword>
<dbReference type="EMBL" id="LT629758">
    <property type="protein sequence ID" value="SDT26894.1"/>
    <property type="molecule type" value="Genomic_DNA"/>
</dbReference>
<dbReference type="GO" id="GO:0007234">
    <property type="term" value="P:osmosensory signaling via phosphorelay pathway"/>
    <property type="evidence" value="ECO:0007669"/>
    <property type="project" value="TreeGrafter"/>
</dbReference>
<dbReference type="Pfam" id="PF02518">
    <property type="entry name" value="HATPase_c"/>
    <property type="match status" value="1"/>
</dbReference>
<evidence type="ECO:0000259" key="15">
    <source>
        <dbReference type="PROSITE" id="PS50109"/>
    </source>
</evidence>
<dbReference type="Gene3D" id="3.30.450.20">
    <property type="entry name" value="PAS domain"/>
    <property type="match status" value="1"/>
</dbReference>
<keyword evidence="8" id="KW-0547">Nucleotide-binding</keyword>
<dbReference type="SUPFAM" id="SSF55874">
    <property type="entry name" value="ATPase domain of HSP90 chaperone/DNA topoisomerase II/histidine kinase"/>
    <property type="match status" value="1"/>
</dbReference>
<evidence type="ECO:0000256" key="14">
    <source>
        <dbReference type="ARBA" id="ARBA00039401"/>
    </source>
</evidence>
<dbReference type="GO" id="GO:0005886">
    <property type="term" value="C:plasma membrane"/>
    <property type="evidence" value="ECO:0007669"/>
    <property type="project" value="UniProtKB-SubCell"/>
</dbReference>
<dbReference type="Proteomes" id="UP000198688">
    <property type="component" value="Chromosome I"/>
</dbReference>
<keyword evidence="18" id="KW-1185">Reference proteome</keyword>
<evidence type="ECO:0000256" key="6">
    <source>
        <dbReference type="ARBA" id="ARBA00022679"/>
    </source>
</evidence>
<dbReference type="InterPro" id="IPR004358">
    <property type="entry name" value="Sig_transdc_His_kin-like_C"/>
</dbReference>
<evidence type="ECO:0000259" key="16">
    <source>
        <dbReference type="PROSITE" id="PS50112"/>
    </source>
</evidence>
<evidence type="ECO:0000256" key="9">
    <source>
        <dbReference type="ARBA" id="ARBA00022777"/>
    </source>
</evidence>
<organism evidence="17 18">
    <name type="scientific">Actinoplanes derwentensis</name>
    <dbReference type="NCBI Taxonomy" id="113562"/>
    <lineage>
        <taxon>Bacteria</taxon>
        <taxon>Bacillati</taxon>
        <taxon>Actinomycetota</taxon>
        <taxon>Actinomycetes</taxon>
        <taxon>Micromonosporales</taxon>
        <taxon>Micromonosporaceae</taxon>
        <taxon>Actinoplanes</taxon>
    </lineage>
</organism>
<sequence length="399" mass="41582">MTVGMLLAGFSFGYAVAAYRARRVAADRDDTLMRAIVDAMAEGLAVVDSSGRVVLRNPAAAQLLGGQTSPGDQITDSSHYGLFHLDGTPLPDEDQPYARVMAGQAVERMDMLVRNPGIPEGRVISVTATAVSRSIGGRDAAVIVFHDVTAERRQRDELSAFAGVVAHDLLNPLTTVEGWTDTAADILDDPEPRIDLARDGLGRVTRAAGRMRGLINDLLAYTTSRDGDIAPVPVNLTELVGDIAAARTDAAVAAGTPVPEFTVGPLGDVRADRVLTRQLLDNLIGNAVKYTAPGVVPRLTVTGALRDGSVEVTVADNGIGIPAGQHAAIFGNFHRAHRDAGYTGTGLGLAICKRIVERHGGVIAAADNPGGGSRFTFTLPGSGTGAEADKFVAAAGMFT</sequence>
<evidence type="ECO:0000313" key="17">
    <source>
        <dbReference type="EMBL" id="SDT26894.1"/>
    </source>
</evidence>
<dbReference type="InterPro" id="IPR036890">
    <property type="entry name" value="HATPase_C_sf"/>
</dbReference>
<dbReference type="InterPro" id="IPR050351">
    <property type="entry name" value="BphY/WalK/GraS-like"/>
</dbReference>
<dbReference type="Pfam" id="PF08448">
    <property type="entry name" value="PAS_4"/>
    <property type="match status" value="1"/>
</dbReference>
<dbReference type="STRING" id="113562.SAMN04489716_3068"/>
<dbReference type="Pfam" id="PF00512">
    <property type="entry name" value="HisKA"/>
    <property type="match status" value="1"/>
</dbReference>
<dbReference type="SUPFAM" id="SSF47384">
    <property type="entry name" value="Homodimeric domain of signal transducing histidine kinase"/>
    <property type="match status" value="1"/>
</dbReference>
<dbReference type="GO" id="GO:0000155">
    <property type="term" value="F:phosphorelay sensor kinase activity"/>
    <property type="evidence" value="ECO:0007669"/>
    <property type="project" value="InterPro"/>
</dbReference>
<evidence type="ECO:0000256" key="12">
    <source>
        <dbReference type="ARBA" id="ARBA00023012"/>
    </source>
</evidence>
<dbReference type="SMART" id="SM00388">
    <property type="entry name" value="HisKA"/>
    <property type="match status" value="1"/>
</dbReference>
<reference evidence="17 18" key="1">
    <citation type="submission" date="2016-10" db="EMBL/GenBank/DDBJ databases">
        <authorList>
            <person name="de Groot N.N."/>
        </authorList>
    </citation>
    <scope>NUCLEOTIDE SEQUENCE [LARGE SCALE GENOMIC DNA]</scope>
    <source>
        <strain evidence="17 18">DSM 43941</strain>
    </source>
</reference>
<evidence type="ECO:0000313" key="18">
    <source>
        <dbReference type="Proteomes" id="UP000198688"/>
    </source>
</evidence>
<dbReference type="SMART" id="SM00387">
    <property type="entry name" value="HATPase_c"/>
    <property type="match status" value="1"/>
</dbReference>
<dbReference type="SUPFAM" id="SSF55785">
    <property type="entry name" value="PYP-like sensor domain (PAS domain)"/>
    <property type="match status" value="1"/>
</dbReference>
<dbReference type="AlphaFoldDB" id="A0A1H1YZI6"/>
<comment type="catalytic activity">
    <reaction evidence="1">
        <text>ATP + protein L-histidine = ADP + protein N-phospho-L-histidine.</text>
        <dbReference type="EC" id="2.7.13.3"/>
    </reaction>
</comment>
<protein>
    <recommendedName>
        <fullName evidence="14">Sensor-like histidine kinase SenX3</fullName>
        <ecNumber evidence="4">2.7.13.3</ecNumber>
    </recommendedName>
</protein>
<comment type="subcellular location">
    <subcellularLocation>
        <location evidence="3">Cell membrane</location>
    </subcellularLocation>
    <subcellularLocation>
        <location evidence="2">Membrane</location>
        <topology evidence="2">Multi-pass membrane protein</topology>
    </subcellularLocation>
</comment>
<accession>A0A1H1YZI6</accession>
<evidence type="ECO:0000256" key="11">
    <source>
        <dbReference type="ARBA" id="ARBA00022989"/>
    </source>
</evidence>
<evidence type="ECO:0000256" key="3">
    <source>
        <dbReference type="ARBA" id="ARBA00004236"/>
    </source>
</evidence>
<keyword evidence="6" id="KW-0808">Transferase</keyword>
<dbReference type="EC" id="2.7.13.3" evidence="4"/>
<evidence type="ECO:0000256" key="7">
    <source>
        <dbReference type="ARBA" id="ARBA00022692"/>
    </source>
</evidence>
<dbReference type="InterPro" id="IPR036097">
    <property type="entry name" value="HisK_dim/P_sf"/>
</dbReference>
<dbReference type="PROSITE" id="PS50112">
    <property type="entry name" value="PAS"/>
    <property type="match status" value="1"/>
</dbReference>
<evidence type="ECO:0000256" key="10">
    <source>
        <dbReference type="ARBA" id="ARBA00022840"/>
    </source>
</evidence>
<dbReference type="CDD" id="cd00130">
    <property type="entry name" value="PAS"/>
    <property type="match status" value="1"/>
</dbReference>
<name>A0A1H1YZI6_9ACTN</name>
<proteinExistence type="predicted"/>
<dbReference type="GO" id="GO:0030295">
    <property type="term" value="F:protein kinase activator activity"/>
    <property type="evidence" value="ECO:0007669"/>
    <property type="project" value="TreeGrafter"/>
</dbReference>
<dbReference type="GO" id="GO:0000156">
    <property type="term" value="F:phosphorelay response regulator activity"/>
    <property type="evidence" value="ECO:0007669"/>
    <property type="project" value="TreeGrafter"/>
</dbReference>
<dbReference type="PANTHER" id="PTHR42878">
    <property type="entry name" value="TWO-COMPONENT HISTIDINE KINASE"/>
    <property type="match status" value="1"/>
</dbReference>
<dbReference type="GO" id="GO:0005524">
    <property type="term" value="F:ATP binding"/>
    <property type="evidence" value="ECO:0007669"/>
    <property type="project" value="UniProtKB-KW"/>
</dbReference>
<keyword evidence="9 17" id="KW-0418">Kinase</keyword>
<feature type="domain" description="PAS" evidence="16">
    <location>
        <begin position="29"/>
        <end position="65"/>
    </location>
</feature>